<evidence type="ECO:0000256" key="7">
    <source>
        <dbReference type="ARBA" id="ARBA00023012"/>
    </source>
</evidence>
<feature type="domain" description="Histidine kinase" evidence="11">
    <location>
        <begin position="409"/>
        <end position="630"/>
    </location>
</feature>
<evidence type="ECO:0000313" key="15">
    <source>
        <dbReference type="Proteomes" id="UP001232992"/>
    </source>
</evidence>
<feature type="coiled-coil region" evidence="9">
    <location>
        <begin position="361"/>
        <end position="395"/>
    </location>
</feature>
<dbReference type="PANTHER" id="PTHR43047:SF72">
    <property type="entry name" value="OSMOSENSING HISTIDINE PROTEIN KINASE SLN1"/>
    <property type="match status" value="1"/>
</dbReference>
<organism evidence="14 15">
    <name type="scientific">Roseofilum casamattae BLCC-M143</name>
    <dbReference type="NCBI Taxonomy" id="3022442"/>
    <lineage>
        <taxon>Bacteria</taxon>
        <taxon>Bacillati</taxon>
        <taxon>Cyanobacteriota</taxon>
        <taxon>Cyanophyceae</taxon>
        <taxon>Desertifilales</taxon>
        <taxon>Desertifilaceae</taxon>
        <taxon>Roseofilum</taxon>
        <taxon>Roseofilum casamattae</taxon>
    </lineage>
</organism>
<evidence type="ECO:0000259" key="11">
    <source>
        <dbReference type="PROSITE" id="PS50109"/>
    </source>
</evidence>
<comment type="catalytic activity">
    <reaction evidence="1">
        <text>ATP + protein L-histidine = ADP + protein N-phospho-L-histidine.</text>
        <dbReference type="EC" id="2.7.13.3"/>
    </reaction>
</comment>
<keyword evidence="6" id="KW-0418">Kinase</keyword>
<keyword evidence="14" id="KW-0067">ATP-binding</keyword>
<sequence length="860" mass="95497">MGLSMRKSLLLQLTSYFSMLSVVTVSIVAFVAYRQARHALTEEVVDRLTVATTLKSIQLDEWVNNQLQDVLLTSQHIPIRETTAILLTADQSDPAYNQAKQSLENSLTDWTMIKSNMENIRISTRGGYISFDFKQPKNQGEYRSNAAPASFFTLQTSDAIVPNFYLSPETGDANITLVTPIFDRQDIEMGAISVDLRLEDVDNLIRNTTGLGVTAETYLVGRSPQGAIFISGAQREEGTSEIAASSQGIDRAISRQDGLGLYNNYAGVPVVGVYRWLPDQELALLAEISQDEAFAPARQLARNIILIGLFSSAVLLIGVYLLSRQIVRPIARISQAAEALAAGDLSQTAPITSENEVGILARTFNQMAAQLKNLVDNLEKRVEERTAELAIAKDQAEVANQAKSDFLASMSHELRTPLNGILGYAQILGRSPNLPTGEKDGVNIIHQCGSHLLGLINDVLDLSKIEARKLELFPSALHLPSLLQSVVEMCNIKAEEKGIDFIYQPSSRLPEGVTADEKRLRQVLLNLLSNAIKFTDSGSVTLRVDVVQLSKESASLLFQAIDTGIGITEADVNKLFQAFEQVGDRQKQSEGTGLGLAISQRLVRMMGSQIEVKSEVGRGSEFYFTLDVPLVQDWVGQTWNADDRDRIIGYEGERLTILAIDDRWENRGVLRNLLESIDFHVIEAVNGREGLEQMRDGQPDLTITDLVMPVMDGFEFLREVRRDEALQDAKIIVSSASVAQANRQMARESGGNDFLPKPVDVKNLLQLLEMHLNLQWICDRQEEPEAVEVPAETIIPPRSTLETLLELAGRNQIKALRETLEELCRSDERYGNFAEPLQQLAKQFQTEDIEALLQQYLREE</sequence>
<evidence type="ECO:0000256" key="1">
    <source>
        <dbReference type="ARBA" id="ARBA00000085"/>
    </source>
</evidence>
<evidence type="ECO:0000256" key="6">
    <source>
        <dbReference type="ARBA" id="ARBA00022777"/>
    </source>
</evidence>
<dbReference type="InterPro" id="IPR036890">
    <property type="entry name" value="HATPase_C_sf"/>
</dbReference>
<dbReference type="CDD" id="cd00082">
    <property type="entry name" value="HisKA"/>
    <property type="match status" value="1"/>
</dbReference>
<evidence type="ECO:0000256" key="3">
    <source>
        <dbReference type="ARBA" id="ARBA00012438"/>
    </source>
</evidence>
<proteinExistence type="predicted"/>
<feature type="domain" description="Response regulatory" evidence="12">
    <location>
        <begin position="656"/>
        <end position="772"/>
    </location>
</feature>
<name>A0ABT7BWE9_9CYAN</name>
<dbReference type="EC" id="2.7.13.3" evidence="3"/>
<dbReference type="InterPro" id="IPR001789">
    <property type="entry name" value="Sig_transdc_resp-reg_receiver"/>
</dbReference>
<dbReference type="Proteomes" id="UP001232992">
    <property type="component" value="Unassembled WGS sequence"/>
</dbReference>
<evidence type="ECO:0000256" key="9">
    <source>
        <dbReference type="SAM" id="Coils"/>
    </source>
</evidence>
<dbReference type="RefSeq" id="WP_283758150.1">
    <property type="nucleotide sequence ID" value="NZ_JAQOSQ010000008.1"/>
</dbReference>
<evidence type="ECO:0000256" key="2">
    <source>
        <dbReference type="ARBA" id="ARBA00004370"/>
    </source>
</evidence>
<reference evidence="14 15" key="1">
    <citation type="submission" date="2023-01" db="EMBL/GenBank/DDBJ databases">
        <title>Novel diversity within Roseofilum (Cyanobacteria; Desertifilaceae) from marine benthic mats with descriptions of four novel species.</title>
        <authorList>
            <person name="Wang Y."/>
            <person name="Berthold D.E."/>
            <person name="Hu J."/>
            <person name="Lefler F.W."/>
            <person name="Laughinghouse H.D. IV."/>
        </authorList>
    </citation>
    <scope>NUCLEOTIDE SEQUENCE [LARGE SCALE GENOMIC DNA]</scope>
    <source>
        <strain evidence="14 15">BLCC-M143</strain>
    </source>
</reference>
<keyword evidence="10" id="KW-0812">Transmembrane</keyword>
<dbReference type="CDD" id="cd06225">
    <property type="entry name" value="HAMP"/>
    <property type="match status" value="1"/>
</dbReference>
<dbReference type="EMBL" id="JAQOSQ010000008">
    <property type="protein sequence ID" value="MDJ1183496.1"/>
    <property type="molecule type" value="Genomic_DNA"/>
</dbReference>
<comment type="caution">
    <text evidence="14">The sequence shown here is derived from an EMBL/GenBank/DDBJ whole genome shotgun (WGS) entry which is preliminary data.</text>
</comment>
<dbReference type="PROSITE" id="PS50110">
    <property type="entry name" value="RESPONSE_REGULATORY"/>
    <property type="match status" value="1"/>
</dbReference>
<dbReference type="Gene3D" id="3.30.565.10">
    <property type="entry name" value="Histidine kinase-like ATPase, C-terminal domain"/>
    <property type="match status" value="1"/>
</dbReference>
<evidence type="ECO:0000259" key="12">
    <source>
        <dbReference type="PROSITE" id="PS50110"/>
    </source>
</evidence>
<dbReference type="SMART" id="SM00387">
    <property type="entry name" value="HATPase_c"/>
    <property type="match status" value="1"/>
</dbReference>
<keyword evidence="5" id="KW-0808">Transferase</keyword>
<dbReference type="InterPro" id="IPR005467">
    <property type="entry name" value="His_kinase_dom"/>
</dbReference>
<dbReference type="Pfam" id="PF02518">
    <property type="entry name" value="HATPase_c"/>
    <property type="match status" value="1"/>
</dbReference>
<keyword evidence="9" id="KW-0175">Coiled coil</keyword>
<dbReference type="Pfam" id="PF00672">
    <property type="entry name" value="HAMP"/>
    <property type="match status" value="1"/>
</dbReference>
<dbReference type="InterPro" id="IPR003594">
    <property type="entry name" value="HATPase_dom"/>
</dbReference>
<evidence type="ECO:0000259" key="13">
    <source>
        <dbReference type="PROSITE" id="PS50885"/>
    </source>
</evidence>
<dbReference type="SUPFAM" id="SSF55874">
    <property type="entry name" value="ATPase domain of HSP90 chaperone/DNA topoisomerase II/histidine kinase"/>
    <property type="match status" value="1"/>
</dbReference>
<dbReference type="Pfam" id="PF00072">
    <property type="entry name" value="Response_reg"/>
    <property type="match status" value="1"/>
</dbReference>
<dbReference type="SMART" id="SM00448">
    <property type="entry name" value="REC"/>
    <property type="match status" value="1"/>
</dbReference>
<dbReference type="SMART" id="SM00304">
    <property type="entry name" value="HAMP"/>
    <property type="match status" value="1"/>
</dbReference>
<keyword evidence="7" id="KW-0902">Two-component regulatory system</keyword>
<keyword evidence="4 8" id="KW-0597">Phosphoprotein</keyword>
<dbReference type="InterPro" id="IPR003660">
    <property type="entry name" value="HAMP_dom"/>
</dbReference>
<comment type="subcellular location">
    <subcellularLocation>
        <location evidence="2">Membrane</location>
    </subcellularLocation>
</comment>
<evidence type="ECO:0000256" key="10">
    <source>
        <dbReference type="SAM" id="Phobius"/>
    </source>
</evidence>
<dbReference type="GO" id="GO:0005524">
    <property type="term" value="F:ATP binding"/>
    <property type="evidence" value="ECO:0007669"/>
    <property type="project" value="UniProtKB-KW"/>
</dbReference>
<keyword evidence="10" id="KW-0472">Membrane</keyword>
<dbReference type="InterPro" id="IPR004358">
    <property type="entry name" value="Sig_transdc_His_kin-like_C"/>
</dbReference>
<dbReference type="SUPFAM" id="SSF47384">
    <property type="entry name" value="Homodimeric domain of signal transducing histidine kinase"/>
    <property type="match status" value="1"/>
</dbReference>
<dbReference type="Gene3D" id="3.40.50.2300">
    <property type="match status" value="1"/>
</dbReference>
<evidence type="ECO:0000256" key="5">
    <source>
        <dbReference type="ARBA" id="ARBA00022679"/>
    </source>
</evidence>
<evidence type="ECO:0000313" key="14">
    <source>
        <dbReference type="EMBL" id="MDJ1183496.1"/>
    </source>
</evidence>
<dbReference type="Gene3D" id="1.10.287.130">
    <property type="match status" value="1"/>
</dbReference>
<dbReference type="PROSITE" id="PS50109">
    <property type="entry name" value="HIS_KIN"/>
    <property type="match status" value="1"/>
</dbReference>
<dbReference type="PANTHER" id="PTHR43047">
    <property type="entry name" value="TWO-COMPONENT HISTIDINE PROTEIN KINASE"/>
    <property type="match status" value="1"/>
</dbReference>
<feature type="modified residue" description="4-aspartylphosphate" evidence="8">
    <location>
        <position position="705"/>
    </location>
</feature>
<accession>A0ABT7BWE9</accession>
<dbReference type="InterPro" id="IPR011006">
    <property type="entry name" value="CheY-like_superfamily"/>
</dbReference>
<dbReference type="InterPro" id="IPR036097">
    <property type="entry name" value="HisK_dim/P_sf"/>
</dbReference>
<dbReference type="InterPro" id="IPR003661">
    <property type="entry name" value="HisK_dim/P_dom"/>
</dbReference>
<dbReference type="Gene3D" id="6.10.340.10">
    <property type="match status" value="1"/>
</dbReference>
<feature type="domain" description="HAMP" evidence="13">
    <location>
        <begin position="324"/>
        <end position="376"/>
    </location>
</feature>
<dbReference type="PROSITE" id="PS50885">
    <property type="entry name" value="HAMP"/>
    <property type="match status" value="1"/>
</dbReference>
<feature type="transmembrane region" description="Helical" evidence="10">
    <location>
        <begin position="13"/>
        <end position="33"/>
    </location>
</feature>
<keyword evidence="10" id="KW-1133">Transmembrane helix</keyword>
<gene>
    <name evidence="14" type="ORF">PMH09_09815</name>
</gene>
<evidence type="ECO:0000256" key="8">
    <source>
        <dbReference type="PROSITE-ProRule" id="PRU00169"/>
    </source>
</evidence>
<dbReference type="SUPFAM" id="SSF52172">
    <property type="entry name" value="CheY-like"/>
    <property type="match status" value="1"/>
</dbReference>
<keyword evidence="15" id="KW-1185">Reference proteome</keyword>
<keyword evidence="14" id="KW-0547">Nucleotide-binding</keyword>
<feature type="transmembrane region" description="Helical" evidence="10">
    <location>
        <begin position="304"/>
        <end position="322"/>
    </location>
</feature>
<protein>
    <recommendedName>
        <fullName evidence="3">histidine kinase</fullName>
        <ecNumber evidence="3">2.7.13.3</ecNumber>
    </recommendedName>
</protein>
<dbReference type="SMART" id="SM00388">
    <property type="entry name" value="HisKA"/>
    <property type="match status" value="1"/>
</dbReference>
<evidence type="ECO:0000256" key="4">
    <source>
        <dbReference type="ARBA" id="ARBA00022553"/>
    </source>
</evidence>
<dbReference type="Pfam" id="PF00512">
    <property type="entry name" value="HisKA"/>
    <property type="match status" value="1"/>
</dbReference>
<dbReference type="SUPFAM" id="SSF158472">
    <property type="entry name" value="HAMP domain-like"/>
    <property type="match status" value="1"/>
</dbReference>
<dbReference type="CDD" id="cd16922">
    <property type="entry name" value="HATPase_EvgS-ArcB-TorS-like"/>
    <property type="match status" value="1"/>
</dbReference>
<dbReference type="PRINTS" id="PR00344">
    <property type="entry name" value="BCTRLSENSOR"/>
</dbReference>